<dbReference type="InterPro" id="IPR048427">
    <property type="entry name" value="YpoC"/>
</dbReference>
<accession>A0A1E7DND5</accession>
<protein>
    <recommendedName>
        <fullName evidence="1">YpoC-like domain-containing protein</fullName>
    </recommendedName>
</protein>
<feature type="domain" description="YpoC-like" evidence="1">
    <location>
        <begin position="47"/>
        <end position="152"/>
    </location>
</feature>
<name>A0A1E7DND5_9BACI</name>
<dbReference type="STRING" id="1714016.BA724_09590"/>
<dbReference type="Proteomes" id="UP000095658">
    <property type="component" value="Unassembled WGS sequence"/>
</dbReference>
<sequence length="154" mass="18332">MNILIPKELRYFSDETHTELPDSVSSYPYFLYELNGEKPWEWEKSGLPLLESAWNEMEKALDEKQRDRNKDVKKEVDALLAMFFMALFWTNGQPSAPVLWKEKEANFVVKPINFLERFTYIDSRPYTYMAYRQLIELMTELKKAAAVYAIRKSR</sequence>
<evidence type="ECO:0000313" key="2">
    <source>
        <dbReference type="EMBL" id="OES44515.1"/>
    </source>
</evidence>
<dbReference type="Pfam" id="PF21747">
    <property type="entry name" value="YpoC"/>
    <property type="match status" value="1"/>
</dbReference>
<reference evidence="2 3" key="1">
    <citation type="submission" date="2016-06" db="EMBL/GenBank/DDBJ databases">
        <title>Domibacillus iocasae genome sequencing.</title>
        <authorList>
            <person name="Verma A."/>
            <person name="Pal Y."/>
            <person name="Ojha A.K."/>
            <person name="Krishnamurthi S."/>
        </authorList>
    </citation>
    <scope>NUCLEOTIDE SEQUENCE [LARGE SCALE GENOMIC DNA]</scope>
    <source>
        <strain evidence="2 3">DSM 29979</strain>
    </source>
</reference>
<dbReference type="EMBL" id="MAMP01000022">
    <property type="protein sequence ID" value="OES44515.1"/>
    <property type="molecule type" value="Genomic_DNA"/>
</dbReference>
<keyword evidence="3" id="KW-1185">Reference proteome</keyword>
<organism evidence="2 3">
    <name type="scientific">Domibacillus iocasae</name>
    <dbReference type="NCBI Taxonomy" id="1714016"/>
    <lineage>
        <taxon>Bacteria</taxon>
        <taxon>Bacillati</taxon>
        <taxon>Bacillota</taxon>
        <taxon>Bacilli</taxon>
        <taxon>Bacillales</taxon>
        <taxon>Bacillaceae</taxon>
        <taxon>Domibacillus</taxon>
    </lineage>
</organism>
<dbReference type="AlphaFoldDB" id="A0A1E7DND5"/>
<dbReference type="OrthoDB" id="2360594at2"/>
<dbReference type="RefSeq" id="WP_069939106.1">
    <property type="nucleotide sequence ID" value="NZ_MAMP01000022.1"/>
</dbReference>
<evidence type="ECO:0000313" key="3">
    <source>
        <dbReference type="Proteomes" id="UP000095658"/>
    </source>
</evidence>
<evidence type="ECO:0000259" key="1">
    <source>
        <dbReference type="Pfam" id="PF21747"/>
    </source>
</evidence>
<gene>
    <name evidence="2" type="ORF">BA724_09590</name>
</gene>
<proteinExistence type="predicted"/>
<comment type="caution">
    <text evidence="2">The sequence shown here is derived from an EMBL/GenBank/DDBJ whole genome shotgun (WGS) entry which is preliminary data.</text>
</comment>